<feature type="compositionally biased region" description="Basic and acidic residues" evidence="2">
    <location>
        <begin position="152"/>
        <end position="166"/>
    </location>
</feature>
<reference evidence="4" key="1">
    <citation type="submission" date="2015-02" db="EMBL/GenBank/DDBJ databases">
        <title>Genome sequencing for Strongylocentrotus purpuratus.</title>
        <authorList>
            <person name="Murali S."/>
            <person name="Liu Y."/>
            <person name="Vee V."/>
            <person name="English A."/>
            <person name="Wang M."/>
            <person name="Skinner E."/>
            <person name="Han Y."/>
            <person name="Muzny D.M."/>
            <person name="Worley K.C."/>
            <person name="Gibbs R.A."/>
        </authorList>
    </citation>
    <scope>NUCLEOTIDE SEQUENCE</scope>
</reference>
<name>A0A7M7NCB0_STRPU</name>
<dbReference type="AlphaFoldDB" id="A0A7M7NCB0"/>
<dbReference type="EnsemblMetazoa" id="XM_030978356">
    <property type="protein sequence ID" value="XP_030834216"/>
    <property type="gene ID" value="LOC115918436"/>
</dbReference>
<dbReference type="GO" id="GO:0008017">
    <property type="term" value="F:microtubule binding"/>
    <property type="evidence" value="ECO:0000318"/>
    <property type="project" value="GO_Central"/>
</dbReference>
<reference evidence="3" key="2">
    <citation type="submission" date="2021-01" db="UniProtKB">
        <authorList>
            <consortium name="EnsemblMetazoa"/>
        </authorList>
    </citation>
    <scope>IDENTIFICATION</scope>
</reference>
<dbReference type="KEGG" id="spu:115918436"/>
<dbReference type="GO" id="GO:0005856">
    <property type="term" value="C:cytoskeleton"/>
    <property type="evidence" value="ECO:0000318"/>
    <property type="project" value="GO_Central"/>
</dbReference>
<dbReference type="InParanoid" id="A0A7M7NCB0"/>
<evidence type="ECO:0008006" key="5">
    <source>
        <dbReference type="Google" id="ProtNLM"/>
    </source>
</evidence>
<dbReference type="GeneID" id="115918436"/>
<protein>
    <recommendedName>
        <fullName evidence="5">Stabilizer of axonemal microtubules 2</fullName>
    </recommendedName>
</protein>
<dbReference type="PANTHER" id="PTHR31516:SF18">
    <property type="entry name" value="TRANSLATION INITIATION FACTOR IF-2"/>
    <property type="match status" value="1"/>
</dbReference>
<dbReference type="RefSeq" id="XP_030834216.1">
    <property type="nucleotide sequence ID" value="XM_030978356.1"/>
</dbReference>
<dbReference type="Proteomes" id="UP000007110">
    <property type="component" value="Unassembled WGS sequence"/>
</dbReference>
<dbReference type="OrthoDB" id="9973968at2759"/>
<organism evidence="3 4">
    <name type="scientific">Strongylocentrotus purpuratus</name>
    <name type="common">Purple sea urchin</name>
    <dbReference type="NCBI Taxonomy" id="7668"/>
    <lineage>
        <taxon>Eukaryota</taxon>
        <taxon>Metazoa</taxon>
        <taxon>Echinodermata</taxon>
        <taxon>Eleutherozoa</taxon>
        <taxon>Echinozoa</taxon>
        <taxon>Echinoidea</taxon>
        <taxon>Euechinoidea</taxon>
        <taxon>Echinacea</taxon>
        <taxon>Camarodonta</taxon>
        <taxon>Echinidea</taxon>
        <taxon>Strongylocentrotidae</taxon>
        <taxon>Strongylocentrotus</taxon>
    </lineage>
</organism>
<proteinExistence type="inferred from homology"/>
<dbReference type="Pfam" id="PF05217">
    <property type="entry name" value="SAXO1-2"/>
    <property type="match status" value="1"/>
</dbReference>
<evidence type="ECO:0000313" key="4">
    <source>
        <dbReference type="Proteomes" id="UP000007110"/>
    </source>
</evidence>
<evidence type="ECO:0000256" key="2">
    <source>
        <dbReference type="SAM" id="MobiDB-lite"/>
    </source>
</evidence>
<accession>A0A7M7NCB0</accession>
<dbReference type="InterPro" id="IPR033336">
    <property type="entry name" value="SAXO1/2"/>
</dbReference>
<comment type="similarity">
    <text evidence="1">Belongs to the FAM154 family.</text>
</comment>
<sequence length="521" mass="59458">MPASRSIGTAGSIDTDILNIEFPKFTCICEICDCGRHKHHHNCKRKRRPAGADRPCDLSHYQQTFTAYPNAQRQLPLIPPATPRDPNPPRMVFDTTQRHDFIPTGEITKPQKVKPVENYQPTKAPLDGETVYKVTYPGHTQFPQISQARPPSHKDYRERSAKFDQRTTNKEEYRAWVAKPSVAFGELPSFAGSILYPGDKQELQSMTQQDFVERPINKSEMIRSGVGSNIQVREGKFDHNTIHKMTYKDMGPGHTAKNARPSNQYPSAARRAKFDGVTQSRKDFPGYQSQPLPQKPCTPPPVTIRLSMDSKIDFVTENTHEFQGHDVLSNPKRATMKKDSDTYNPPTIKFATDSSNKVDYRPIEDKSAYLQPNRRPHTQGGARSAKFYDQTTNNRFFRNWGAKPRIRYGDFHEAKIYIKPRGKMEVESWNSSTYKSLPLDEPTPNYKPHDEPVERSGEQDFTTIHKSTYKGQRPKMCKSQLYLLQQEMRRRKALRDRQMKEGAAGNIGLQAVGRTALSGTV</sequence>
<keyword evidence="4" id="KW-1185">Reference proteome</keyword>
<feature type="region of interest" description="Disordered" evidence="2">
    <location>
        <begin position="141"/>
        <end position="166"/>
    </location>
</feature>
<dbReference type="OMA" id="CRAQVYL"/>
<evidence type="ECO:0000313" key="3">
    <source>
        <dbReference type="EnsemblMetazoa" id="XP_030834216"/>
    </source>
</evidence>
<dbReference type="PANTHER" id="PTHR31516">
    <property type="entry name" value="STABILIZER OF AXONEMAL MICROTUBULES 2"/>
    <property type="match status" value="1"/>
</dbReference>
<evidence type="ECO:0000256" key="1">
    <source>
        <dbReference type="ARBA" id="ARBA00008738"/>
    </source>
</evidence>